<name>A0AAJ5CZI3_PANPU</name>
<evidence type="ECO:0000256" key="5">
    <source>
        <dbReference type="ARBA" id="ARBA00022989"/>
    </source>
</evidence>
<keyword evidence="4 7" id="KW-0812">Transmembrane</keyword>
<accession>A0AAJ5CZI3</accession>
<feature type="transmembrane region" description="Helical" evidence="7">
    <location>
        <begin position="314"/>
        <end position="334"/>
    </location>
</feature>
<dbReference type="PANTHER" id="PTHR43163">
    <property type="entry name" value="DIPEPTIDE TRANSPORT SYSTEM PERMEASE PROTEIN DPPB-RELATED"/>
    <property type="match status" value="1"/>
</dbReference>
<evidence type="ECO:0000256" key="3">
    <source>
        <dbReference type="ARBA" id="ARBA00022475"/>
    </source>
</evidence>
<gene>
    <name evidence="9" type="primary">gsiC_2</name>
    <name evidence="9" type="ORF">NCTC13159_01022</name>
</gene>
<evidence type="ECO:0000256" key="2">
    <source>
        <dbReference type="ARBA" id="ARBA00022448"/>
    </source>
</evidence>
<evidence type="ECO:0000256" key="7">
    <source>
        <dbReference type="RuleBase" id="RU363032"/>
    </source>
</evidence>
<dbReference type="GO" id="GO:0005886">
    <property type="term" value="C:plasma membrane"/>
    <property type="evidence" value="ECO:0007669"/>
    <property type="project" value="UniProtKB-SubCell"/>
</dbReference>
<dbReference type="SUPFAM" id="SSF161098">
    <property type="entry name" value="MetI-like"/>
    <property type="match status" value="1"/>
</dbReference>
<feature type="transmembrane region" description="Helical" evidence="7">
    <location>
        <begin position="153"/>
        <end position="174"/>
    </location>
</feature>
<dbReference type="Gene3D" id="1.10.3720.10">
    <property type="entry name" value="MetI-like"/>
    <property type="match status" value="1"/>
</dbReference>
<dbReference type="InterPro" id="IPR000515">
    <property type="entry name" value="MetI-like"/>
</dbReference>
<evidence type="ECO:0000256" key="1">
    <source>
        <dbReference type="ARBA" id="ARBA00004651"/>
    </source>
</evidence>
<dbReference type="Pfam" id="PF19300">
    <property type="entry name" value="BPD_transp_1_N"/>
    <property type="match status" value="1"/>
</dbReference>
<feature type="transmembrane region" description="Helical" evidence="7">
    <location>
        <begin position="230"/>
        <end position="254"/>
    </location>
</feature>
<evidence type="ECO:0000313" key="10">
    <source>
        <dbReference type="Proteomes" id="UP000254589"/>
    </source>
</evidence>
<reference evidence="9 10" key="1">
    <citation type="submission" date="2018-06" db="EMBL/GenBank/DDBJ databases">
        <authorList>
            <consortium name="Pathogen Informatics"/>
            <person name="Doyle S."/>
        </authorList>
    </citation>
    <scope>NUCLEOTIDE SEQUENCE [LARGE SCALE GENOMIC DNA]</scope>
    <source>
        <strain evidence="9 10">NCTC13159</strain>
    </source>
</reference>
<dbReference type="InterPro" id="IPR045621">
    <property type="entry name" value="BPD_transp_1_N"/>
</dbReference>
<dbReference type="InterPro" id="IPR035906">
    <property type="entry name" value="MetI-like_sf"/>
</dbReference>
<dbReference type="Proteomes" id="UP000254589">
    <property type="component" value="Unassembled WGS sequence"/>
</dbReference>
<organism evidence="9 10">
    <name type="scientific">Pandoraea pulmonicola</name>
    <dbReference type="NCBI Taxonomy" id="93221"/>
    <lineage>
        <taxon>Bacteria</taxon>
        <taxon>Pseudomonadati</taxon>
        <taxon>Pseudomonadota</taxon>
        <taxon>Betaproteobacteria</taxon>
        <taxon>Burkholderiales</taxon>
        <taxon>Burkholderiaceae</taxon>
        <taxon>Pandoraea</taxon>
    </lineage>
</organism>
<proteinExistence type="inferred from homology"/>
<keyword evidence="6 7" id="KW-0472">Membrane</keyword>
<feature type="transmembrane region" description="Helical" evidence="7">
    <location>
        <begin position="340"/>
        <end position="366"/>
    </location>
</feature>
<dbReference type="AlphaFoldDB" id="A0AAJ5CZI3"/>
<dbReference type="Pfam" id="PF00528">
    <property type="entry name" value="BPD_transp_1"/>
    <property type="match status" value="1"/>
</dbReference>
<feature type="transmembrane region" description="Helical" evidence="7">
    <location>
        <begin position="114"/>
        <end position="132"/>
    </location>
</feature>
<keyword evidence="5 7" id="KW-1133">Transmembrane helix</keyword>
<feature type="domain" description="ABC transmembrane type-1" evidence="8">
    <location>
        <begin position="148"/>
        <end position="359"/>
    </location>
</feature>
<comment type="similarity">
    <text evidence="7">Belongs to the binding-protein-dependent transport system permease family.</text>
</comment>
<keyword evidence="2 7" id="KW-0813">Transport</keyword>
<dbReference type="CDD" id="cd06261">
    <property type="entry name" value="TM_PBP2"/>
    <property type="match status" value="1"/>
</dbReference>
<dbReference type="PANTHER" id="PTHR43163:SF6">
    <property type="entry name" value="DIPEPTIDE TRANSPORT SYSTEM PERMEASE PROTEIN DPPB-RELATED"/>
    <property type="match status" value="1"/>
</dbReference>
<keyword evidence="3" id="KW-1003">Cell membrane</keyword>
<dbReference type="GO" id="GO:0055085">
    <property type="term" value="P:transmembrane transport"/>
    <property type="evidence" value="ECO:0007669"/>
    <property type="project" value="InterPro"/>
</dbReference>
<protein>
    <submittedName>
        <fullName evidence="9">Glutathione transport system permease protein gsiC</fullName>
    </submittedName>
</protein>
<sequence>MMGRWRVGFALPLRPQKKKEFEMVRNLLSRLSWGSGERVPVTPHRPPRKWVETLRYLRGRLYWGVFVVFAILVVNFLIVHMVPGDPLHALLGDFPVPPEYAEKIRADFGLDKPLYSQLGLYLVNLVQGNLGYSFANRMPVLDLILSRLGPTMVLMLPALFCASIVGIVLGITAAPKAGNWQDSVITALSLFGYSVPPFWLGQMLMIVFAIQLGWLPVLGMMSMREELTGFGVIWSIARHLVLPGMSVMMFYVAIVSRVARASVSEALHNDYVLTAKAKGLSRRTIMWRHVLPNAMIPVITVIGYNFGQSLTGAILVETVFAWPGIGSLFITSIANRDYPVLQGIFLLSAVSVVAVNILTDILYVLLDPRVRTRNETQ</sequence>
<evidence type="ECO:0000313" key="9">
    <source>
        <dbReference type="EMBL" id="SUA89555.1"/>
    </source>
</evidence>
<comment type="caution">
    <text evidence="9">The sequence shown here is derived from an EMBL/GenBank/DDBJ whole genome shotgun (WGS) entry which is preliminary data.</text>
</comment>
<evidence type="ECO:0000256" key="6">
    <source>
        <dbReference type="ARBA" id="ARBA00023136"/>
    </source>
</evidence>
<dbReference type="EMBL" id="UGSJ01000001">
    <property type="protein sequence ID" value="SUA89555.1"/>
    <property type="molecule type" value="Genomic_DNA"/>
</dbReference>
<dbReference type="PROSITE" id="PS50928">
    <property type="entry name" value="ABC_TM1"/>
    <property type="match status" value="1"/>
</dbReference>
<comment type="subcellular location">
    <subcellularLocation>
        <location evidence="1 7">Cell membrane</location>
        <topology evidence="1 7">Multi-pass membrane protein</topology>
    </subcellularLocation>
</comment>
<evidence type="ECO:0000256" key="4">
    <source>
        <dbReference type="ARBA" id="ARBA00022692"/>
    </source>
</evidence>
<feature type="transmembrane region" description="Helical" evidence="7">
    <location>
        <begin position="198"/>
        <end position="218"/>
    </location>
</feature>
<feature type="transmembrane region" description="Helical" evidence="7">
    <location>
        <begin position="61"/>
        <end position="82"/>
    </location>
</feature>
<evidence type="ECO:0000259" key="8">
    <source>
        <dbReference type="PROSITE" id="PS50928"/>
    </source>
</evidence>
<feature type="transmembrane region" description="Helical" evidence="7">
    <location>
        <begin position="290"/>
        <end position="307"/>
    </location>
</feature>